<evidence type="ECO:0008006" key="3">
    <source>
        <dbReference type="Google" id="ProtNLM"/>
    </source>
</evidence>
<dbReference type="Proteomes" id="UP000217348">
    <property type="component" value="Chromosome"/>
</dbReference>
<dbReference type="Gene3D" id="2.180.10.10">
    <property type="entry name" value="RHS repeat-associated core"/>
    <property type="match status" value="1"/>
</dbReference>
<dbReference type="AlphaFoldDB" id="A0A250G1M9"/>
<reference evidence="2" key="1">
    <citation type="submission" date="2017-06" db="EMBL/GenBank/DDBJ databases">
        <title>Capnocytophaga spp. assemblies.</title>
        <authorList>
            <person name="Gulvik C.A."/>
        </authorList>
    </citation>
    <scope>NUCLEOTIDE SEQUENCE [LARGE SCALE GENOMIC DNA]</scope>
    <source>
        <strain evidence="2">H2177</strain>
    </source>
</reference>
<evidence type="ECO:0000313" key="1">
    <source>
        <dbReference type="EMBL" id="ATA90097.1"/>
    </source>
</evidence>
<dbReference type="KEGG" id="csto:CGC58_10420"/>
<organism evidence="1 2">
    <name type="scientific">Capnocytophaga stomatis</name>
    <dbReference type="NCBI Taxonomy" id="1848904"/>
    <lineage>
        <taxon>Bacteria</taxon>
        <taxon>Pseudomonadati</taxon>
        <taxon>Bacteroidota</taxon>
        <taxon>Flavobacteriia</taxon>
        <taxon>Flavobacteriales</taxon>
        <taxon>Flavobacteriaceae</taxon>
        <taxon>Capnocytophaga</taxon>
    </lineage>
</organism>
<accession>A0A250G1M9</accession>
<dbReference type="RefSeq" id="WP_095896645.1">
    <property type="nucleotide sequence ID" value="NZ_CP022387.1"/>
</dbReference>
<proteinExistence type="predicted"/>
<sequence>MKKLFLIISLVSAVSFAQKSKNGWQSANLKCKVKTAGQVEYVPNEKGELIQQGQNFSANFNKKGYITDMQMKQGEEVTKLVIAFDKNGFPTRTESYDEKGKMTYHSVQENDSKGKTLLEKGFTDDGLEVIKTIFIYDKKGFLIEKQMHQFGNYALKSVYTNDKKGNPLEEKNYDAQDALNYRIVSKYDKKGNRTEAIAYDKQGNVMEHYTYLYDKHNNQIQEEGYNPDGSLSYKKTFSYQYDKRGNWSKKHEYTDGKLSKVTEQFVEYY</sequence>
<dbReference type="OrthoDB" id="1046747at2"/>
<evidence type="ECO:0000313" key="2">
    <source>
        <dbReference type="Proteomes" id="UP000217348"/>
    </source>
</evidence>
<protein>
    <recommendedName>
        <fullName evidence="3">Sugar-binding protein</fullName>
    </recommendedName>
</protein>
<name>A0A250G1M9_9FLAO</name>
<gene>
    <name evidence="1" type="ORF">CGC58_10420</name>
</gene>
<dbReference type="EMBL" id="CP022387">
    <property type="protein sequence ID" value="ATA90097.1"/>
    <property type="molecule type" value="Genomic_DNA"/>
</dbReference>